<proteinExistence type="predicted"/>
<feature type="compositionally biased region" description="Polar residues" evidence="1">
    <location>
        <begin position="438"/>
        <end position="448"/>
    </location>
</feature>
<dbReference type="RefSeq" id="XP_005098044.1">
    <property type="nucleotide sequence ID" value="XM_005097987.3"/>
</dbReference>
<feature type="region of interest" description="Disordered" evidence="1">
    <location>
        <begin position="418"/>
        <end position="448"/>
    </location>
</feature>
<feature type="compositionally biased region" description="Basic and acidic residues" evidence="1">
    <location>
        <begin position="254"/>
        <end position="264"/>
    </location>
</feature>
<reference evidence="3" key="1">
    <citation type="submission" date="2025-08" db="UniProtKB">
        <authorList>
            <consortium name="RefSeq"/>
        </authorList>
    </citation>
    <scope>IDENTIFICATION</scope>
</reference>
<evidence type="ECO:0000313" key="2">
    <source>
        <dbReference type="Proteomes" id="UP000694888"/>
    </source>
</evidence>
<name>A0ABM0JNU0_APLCA</name>
<feature type="compositionally biased region" description="Basic and acidic residues" evidence="1">
    <location>
        <begin position="28"/>
        <end position="37"/>
    </location>
</feature>
<organism evidence="2 3">
    <name type="scientific">Aplysia californica</name>
    <name type="common">California sea hare</name>
    <dbReference type="NCBI Taxonomy" id="6500"/>
    <lineage>
        <taxon>Eukaryota</taxon>
        <taxon>Metazoa</taxon>
        <taxon>Spiralia</taxon>
        <taxon>Lophotrochozoa</taxon>
        <taxon>Mollusca</taxon>
        <taxon>Gastropoda</taxon>
        <taxon>Heterobranchia</taxon>
        <taxon>Euthyneura</taxon>
        <taxon>Tectipleura</taxon>
        <taxon>Aplysiida</taxon>
        <taxon>Aplysioidea</taxon>
        <taxon>Aplysiidae</taxon>
        <taxon>Aplysia</taxon>
    </lineage>
</organism>
<protein>
    <submittedName>
        <fullName evidence="3">Uncharacterized protein LOC101855019 isoform X1</fullName>
    </submittedName>
</protein>
<dbReference type="GeneID" id="101855019"/>
<gene>
    <name evidence="3" type="primary">LOC101855019</name>
</gene>
<dbReference type="Proteomes" id="UP000694888">
    <property type="component" value="Unplaced"/>
</dbReference>
<feature type="region of interest" description="Disordered" evidence="1">
    <location>
        <begin position="169"/>
        <end position="197"/>
    </location>
</feature>
<feature type="compositionally biased region" description="Polar residues" evidence="1">
    <location>
        <begin position="373"/>
        <end position="385"/>
    </location>
</feature>
<evidence type="ECO:0000256" key="1">
    <source>
        <dbReference type="SAM" id="MobiDB-lite"/>
    </source>
</evidence>
<feature type="region of interest" description="Disordered" evidence="1">
    <location>
        <begin position="1"/>
        <end position="37"/>
    </location>
</feature>
<evidence type="ECO:0000313" key="3">
    <source>
        <dbReference type="RefSeq" id="XP_005098044.1"/>
    </source>
</evidence>
<accession>A0ABM0JNU0</accession>
<feature type="region of interest" description="Disordered" evidence="1">
    <location>
        <begin position="253"/>
        <end position="274"/>
    </location>
</feature>
<sequence length="604" mass="64327">MGTCYSRNVADAASRHGDPALRPRKRDSKREKKRLKEYDVVPNTEEPVVSGQIDESVVSASSPQVEKMPCVLTPPDVASTKEVEPSLHVGEQGVAPSDSGIESLGTLVEENILRQTDGVSRGQSSLAKRLERLSRGSCHKCGNFKLDDSALTALLADTYCLCGPRQAGKPTVNPQCQTHGLYRSKRSPSESVSSPSSPQRVLFEFASTASLDAAPLKSSLKTSGSTSARDRSVRISVRSTESLEEALAAVLVRDGSRSPSEEKAPLAQGESSDNVLLSRSSLRSKGLGASSRSLLTEILDITDSICKCDFYSNEYCCTNGVHSNGDTADRRFLTSENGESCGDPFSDTVNGKNMCSQSNGGSAGNLANDAKDSQQSSPLHNGLCTESPSRGDAAYKKCASLPKNVSFATESESQLSSKFFSPSKPLSKGKAMLPNGLPESSVSDTSSGVFTNHSASESYLASAFKDSHKRSASLGSRGLILSDSSSEALDGPTDDDLDSADLDSLSRVTSLSYSSIRQLVESSEELCSPLARRMLLDGEECVVMPAEAYDQMRADLAILRQQLGMLSSLMLEEVEGMDLEEEEGSSFITVVDVPGHTIDSTTGN</sequence>
<feature type="region of interest" description="Disordered" evidence="1">
    <location>
        <begin position="356"/>
        <end position="385"/>
    </location>
</feature>
<keyword evidence="2" id="KW-1185">Reference proteome</keyword>